<proteinExistence type="predicted"/>
<dbReference type="CDD" id="cd09917">
    <property type="entry name" value="F-box_SF"/>
    <property type="match status" value="1"/>
</dbReference>
<feature type="chain" id="PRO_5041392886" description="F-box domain-containing protein" evidence="2">
    <location>
        <begin position="23"/>
        <end position="213"/>
    </location>
</feature>
<reference evidence="3" key="1">
    <citation type="submission" date="2023-06" db="EMBL/GenBank/DDBJ databases">
        <title>Genome-scale phylogeny and comparative genomics of the fungal order Sordariales.</title>
        <authorList>
            <consortium name="Lawrence Berkeley National Laboratory"/>
            <person name="Hensen N."/>
            <person name="Bonometti L."/>
            <person name="Westerberg I."/>
            <person name="Brannstrom I.O."/>
            <person name="Guillou S."/>
            <person name="Cros-Aarteil S."/>
            <person name="Calhoun S."/>
            <person name="Haridas S."/>
            <person name="Kuo A."/>
            <person name="Mondo S."/>
            <person name="Pangilinan J."/>
            <person name="Riley R."/>
            <person name="Labutti K."/>
            <person name="Andreopoulos B."/>
            <person name="Lipzen A."/>
            <person name="Chen C."/>
            <person name="Yanf M."/>
            <person name="Daum C."/>
            <person name="Ng V."/>
            <person name="Clum A."/>
            <person name="Steindorff A."/>
            <person name="Ohm R."/>
            <person name="Martin F."/>
            <person name="Silar P."/>
            <person name="Natvig D."/>
            <person name="Lalanne C."/>
            <person name="Gautier V."/>
            <person name="Ament-Velasquez S.L."/>
            <person name="Kruys A."/>
            <person name="Hutchinson M.I."/>
            <person name="Powell A.J."/>
            <person name="Barry K."/>
            <person name="Miller A.N."/>
            <person name="Grigoriev I.V."/>
            <person name="Debuchy R."/>
            <person name="Gladieux P."/>
            <person name="Thoren M.H."/>
            <person name="Johannesson H."/>
        </authorList>
    </citation>
    <scope>NUCLEOTIDE SEQUENCE</scope>
    <source>
        <strain evidence="3">SMH2532-1</strain>
    </source>
</reference>
<feature type="signal peptide" evidence="2">
    <location>
        <begin position="1"/>
        <end position="22"/>
    </location>
</feature>
<dbReference type="Proteomes" id="UP001174936">
    <property type="component" value="Unassembled WGS sequence"/>
</dbReference>
<evidence type="ECO:0008006" key="5">
    <source>
        <dbReference type="Google" id="ProtNLM"/>
    </source>
</evidence>
<sequence length="213" mass="24359">MTLSTTPFPLLHLAAELILCICDFLDPGERGKLRLACKDLNAIIRQFAPHQLMIFRTEKDITYLRETASSERLARNVREVVYLPDSLDITVKTGDDFAKLCKPRSEVRFGITDSWHQWYYSEEQLARIRREWKFETLRLHPDQPPNFLVRTTSEPSESRSDWRADARGSRGSSRSVSTTSTGTTPNCTVPRRQTGSTRIPDETSKLARLGDTV</sequence>
<feature type="compositionally biased region" description="Polar residues" evidence="1">
    <location>
        <begin position="185"/>
        <end position="197"/>
    </location>
</feature>
<evidence type="ECO:0000313" key="4">
    <source>
        <dbReference type="Proteomes" id="UP001174936"/>
    </source>
</evidence>
<feature type="region of interest" description="Disordered" evidence="1">
    <location>
        <begin position="144"/>
        <end position="213"/>
    </location>
</feature>
<name>A0AA40CME1_9PEZI</name>
<evidence type="ECO:0000313" key="3">
    <source>
        <dbReference type="EMBL" id="KAK0643880.1"/>
    </source>
</evidence>
<comment type="caution">
    <text evidence="3">The sequence shown here is derived from an EMBL/GenBank/DDBJ whole genome shotgun (WGS) entry which is preliminary data.</text>
</comment>
<evidence type="ECO:0000256" key="2">
    <source>
        <dbReference type="SAM" id="SignalP"/>
    </source>
</evidence>
<evidence type="ECO:0000256" key="1">
    <source>
        <dbReference type="SAM" id="MobiDB-lite"/>
    </source>
</evidence>
<feature type="compositionally biased region" description="Basic and acidic residues" evidence="1">
    <location>
        <begin position="156"/>
        <end position="168"/>
    </location>
</feature>
<keyword evidence="2" id="KW-0732">Signal</keyword>
<keyword evidence="4" id="KW-1185">Reference proteome</keyword>
<protein>
    <recommendedName>
        <fullName evidence="5">F-box domain-containing protein</fullName>
    </recommendedName>
</protein>
<organism evidence="3 4">
    <name type="scientific">Cercophora newfieldiana</name>
    <dbReference type="NCBI Taxonomy" id="92897"/>
    <lineage>
        <taxon>Eukaryota</taxon>
        <taxon>Fungi</taxon>
        <taxon>Dikarya</taxon>
        <taxon>Ascomycota</taxon>
        <taxon>Pezizomycotina</taxon>
        <taxon>Sordariomycetes</taxon>
        <taxon>Sordariomycetidae</taxon>
        <taxon>Sordariales</taxon>
        <taxon>Lasiosphaeriaceae</taxon>
        <taxon>Cercophora</taxon>
    </lineage>
</organism>
<dbReference type="EMBL" id="JAULSV010000005">
    <property type="protein sequence ID" value="KAK0643880.1"/>
    <property type="molecule type" value="Genomic_DNA"/>
</dbReference>
<feature type="compositionally biased region" description="Low complexity" evidence="1">
    <location>
        <begin position="169"/>
        <end position="184"/>
    </location>
</feature>
<accession>A0AA40CME1</accession>
<gene>
    <name evidence="3" type="ORF">B0T16DRAFT_189981</name>
</gene>
<dbReference type="AlphaFoldDB" id="A0AA40CME1"/>